<dbReference type="EMBL" id="JAAWVO010033876">
    <property type="protein sequence ID" value="MBN3317221.1"/>
    <property type="molecule type" value="Genomic_DNA"/>
</dbReference>
<dbReference type="PANTHER" id="PTHR44269">
    <property type="entry name" value="DEHYDROGENASE/REDUCTASE SDR FAMILY MEMBER 7-RELATED"/>
    <property type="match status" value="1"/>
</dbReference>
<dbReference type="InterPro" id="IPR036291">
    <property type="entry name" value="NAD(P)-bd_dom_sf"/>
</dbReference>
<evidence type="ECO:0000313" key="3">
    <source>
        <dbReference type="EMBL" id="MBN3317221.1"/>
    </source>
</evidence>
<dbReference type="CDD" id="cd05332">
    <property type="entry name" value="11beta-HSD1_like_SDR_c"/>
    <property type="match status" value="1"/>
</dbReference>
<dbReference type="PROSITE" id="PS00061">
    <property type="entry name" value="ADH_SHORT"/>
    <property type="match status" value="1"/>
</dbReference>
<dbReference type="InterPro" id="IPR053011">
    <property type="entry name" value="SDR_family_member_7"/>
</dbReference>
<comment type="similarity">
    <text evidence="2">Belongs to the short-chain dehydrogenases/reductases (SDR) family.</text>
</comment>
<feature type="non-terminal residue" evidence="3">
    <location>
        <position position="353"/>
    </location>
</feature>
<dbReference type="SUPFAM" id="SSF51735">
    <property type="entry name" value="NAD(P)-binding Rossmann-fold domains"/>
    <property type="match status" value="1"/>
</dbReference>
<dbReference type="PRINTS" id="PR00080">
    <property type="entry name" value="SDRFAMILY"/>
</dbReference>
<evidence type="ECO:0000256" key="1">
    <source>
        <dbReference type="ARBA" id="ARBA00023002"/>
    </source>
</evidence>
<dbReference type="PANTHER" id="PTHR44269:SF1">
    <property type="entry name" value="DEHYDROGENASE_REDUCTASE SDR FAMILY MEMBER 7"/>
    <property type="match status" value="1"/>
</dbReference>
<dbReference type="Gene3D" id="3.40.50.720">
    <property type="entry name" value="NAD(P)-binding Rossmann-like Domain"/>
    <property type="match status" value="1"/>
</dbReference>
<accession>A0A8J7NTE8</accession>
<evidence type="ECO:0000313" key="4">
    <source>
        <dbReference type="Proteomes" id="UP000736164"/>
    </source>
</evidence>
<dbReference type="AlphaFoldDB" id="A0A8J7NTE8"/>
<comment type="caution">
    <text evidence="3">The sequence shown here is derived from an EMBL/GenBank/DDBJ whole genome shotgun (WGS) entry which is preliminary data.</text>
</comment>
<dbReference type="Pfam" id="PF00106">
    <property type="entry name" value="adh_short"/>
    <property type="match status" value="1"/>
</dbReference>
<sequence length="353" mass="39092">MDWSVSSVLCYAAGLCLLVQLVRFLCADADLTLLWAAAFGSKPKDKLCGKVVWITGASSGIGEELAYQLASLGAFLILSARREGELERVKRSCVERSRLQEKDILVLPLDLMERGSHEAIAKTAIRHFGHIDILVNNGGRSQRSLCLDTRMEVYEALMDLNFLGTISLTKCVLPHMVQRGVGMVVTVSSVMGFAGAPLATGYSASKHALQGFFNCLRTELTEHPGITISTVCPGPVVSQVVGNAFTEDLGKPNSNVGDQEYKMSTSRCVHLMLVGMANHLKEMWISQQPFLLFCYLWQYAPTWAWALTDWLGRKRVQNFRAGLVSGKHTVGVSYQDLKFKPFFSCVVFFYVFN</sequence>
<name>A0A8J7NTE8_ATRSP</name>
<evidence type="ECO:0000256" key="2">
    <source>
        <dbReference type="RuleBase" id="RU000363"/>
    </source>
</evidence>
<gene>
    <name evidence="3" type="primary">Dhrs7</name>
    <name evidence="3" type="ORF">GTO95_0005557</name>
</gene>
<keyword evidence="1" id="KW-0560">Oxidoreductase</keyword>
<organism evidence="3 4">
    <name type="scientific">Atractosteus spatula</name>
    <name type="common">Alligator gar</name>
    <name type="synonym">Lepisosteus spatula</name>
    <dbReference type="NCBI Taxonomy" id="7917"/>
    <lineage>
        <taxon>Eukaryota</taxon>
        <taxon>Metazoa</taxon>
        <taxon>Chordata</taxon>
        <taxon>Craniata</taxon>
        <taxon>Vertebrata</taxon>
        <taxon>Euteleostomi</taxon>
        <taxon>Actinopterygii</taxon>
        <taxon>Neopterygii</taxon>
        <taxon>Holostei</taxon>
        <taxon>Semionotiformes</taxon>
        <taxon>Lepisosteidae</taxon>
        <taxon>Atractosteus</taxon>
    </lineage>
</organism>
<dbReference type="InterPro" id="IPR020904">
    <property type="entry name" value="Sc_DH/Rdtase_CS"/>
</dbReference>
<reference evidence="3" key="1">
    <citation type="journal article" date="2021" name="Cell">
        <title>Tracing the genetic footprints of vertebrate landing in non-teleost ray-finned fishes.</title>
        <authorList>
            <person name="Bi X."/>
            <person name="Wang K."/>
            <person name="Yang L."/>
            <person name="Pan H."/>
            <person name="Jiang H."/>
            <person name="Wei Q."/>
            <person name="Fang M."/>
            <person name="Yu H."/>
            <person name="Zhu C."/>
            <person name="Cai Y."/>
            <person name="He Y."/>
            <person name="Gan X."/>
            <person name="Zeng H."/>
            <person name="Yu D."/>
            <person name="Zhu Y."/>
            <person name="Jiang H."/>
            <person name="Qiu Q."/>
            <person name="Yang H."/>
            <person name="Zhang Y.E."/>
            <person name="Wang W."/>
            <person name="Zhu M."/>
            <person name="He S."/>
            <person name="Zhang G."/>
        </authorList>
    </citation>
    <scope>NUCLEOTIDE SEQUENCE</scope>
    <source>
        <strain evidence="3">Allg_001</strain>
    </source>
</reference>
<dbReference type="GO" id="GO:0016491">
    <property type="term" value="F:oxidoreductase activity"/>
    <property type="evidence" value="ECO:0007669"/>
    <property type="project" value="UniProtKB-KW"/>
</dbReference>
<protein>
    <submittedName>
        <fullName evidence="3">DHRS7 reductase</fullName>
    </submittedName>
</protein>
<proteinExistence type="inferred from homology"/>
<dbReference type="Proteomes" id="UP000736164">
    <property type="component" value="Unassembled WGS sequence"/>
</dbReference>
<keyword evidence="4" id="KW-1185">Reference proteome</keyword>
<feature type="non-terminal residue" evidence="3">
    <location>
        <position position="1"/>
    </location>
</feature>
<dbReference type="InterPro" id="IPR002347">
    <property type="entry name" value="SDR_fam"/>
</dbReference>
<dbReference type="PRINTS" id="PR00081">
    <property type="entry name" value="GDHRDH"/>
</dbReference>